<evidence type="ECO:0000313" key="2">
    <source>
        <dbReference type="Proteomes" id="UP000008177"/>
    </source>
</evidence>
<dbReference type="Proteomes" id="UP000008177">
    <property type="component" value="Unplaced contigs"/>
</dbReference>
<dbReference type="InParanoid" id="G2YSK2"/>
<organism evidence="1 2">
    <name type="scientific">Botryotinia fuckeliana (strain T4)</name>
    <name type="common">Noble rot fungus</name>
    <name type="synonym">Botrytis cinerea</name>
    <dbReference type="NCBI Taxonomy" id="999810"/>
    <lineage>
        <taxon>Eukaryota</taxon>
        <taxon>Fungi</taxon>
        <taxon>Dikarya</taxon>
        <taxon>Ascomycota</taxon>
        <taxon>Pezizomycotina</taxon>
        <taxon>Leotiomycetes</taxon>
        <taxon>Helotiales</taxon>
        <taxon>Sclerotiniaceae</taxon>
        <taxon>Botrytis</taxon>
    </lineage>
</organism>
<reference evidence="2" key="1">
    <citation type="journal article" date="2011" name="PLoS Genet.">
        <title>Genomic analysis of the necrotrophic fungal pathogens Sclerotinia sclerotiorum and Botrytis cinerea.</title>
        <authorList>
            <person name="Amselem J."/>
            <person name="Cuomo C.A."/>
            <person name="van Kan J.A."/>
            <person name="Viaud M."/>
            <person name="Benito E.P."/>
            <person name="Couloux A."/>
            <person name="Coutinho P.M."/>
            <person name="de Vries R.P."/>
            <person name="Dyer P.S."/>
            <person name="Fillinger S."/>
            <person name="Fournier E."/>
            <person name="Gout L."/>
            <person name="Hahn M."/>
            <person name="Kohn L."/>
            <person name="Lapalu N."/>
            <person name="Plummer K.M."/>
            <person name="Pradier J.M."/>
            <person name="Quevillon E."/>
            <person name="Sharon A."/>
            <person name="Simon A."/>
            <person name="ten Have A."/>
            <person name="Tudzynski B."/>
            <person name="Tudzynski P."/>
            <person name="Wincker P."/>
            <person name="Andrew M."/>
            <person name="Anthouard V."/>
            <person name="Beever R.E."/>
            <person name="Beffa R."/>
            <person name="Benoit I."/>
            <person name="Bouzid O."/>
            <person name="Brault B."/>
            <person name="Chen Z."/>
            <person name="Choquer M."/>
            <person name="Collemare J."/>
            <person name="Cotton P."/>
            <person name="Danchin E.G."/>
            <person name="Da Silva C."/>
            <person name="Gautier A."/>
            <person name="Giraud C."/>
            <person name="Giraud T."/>
            <person name="Gonzalez C."/>
            <person name="Grossetete S."/>
            <person name="Guldener U."/>
            <person name="Henrissat B."/>
            <person name="Howlett B.J."/>
            <person name="Kodira C."/>
            <person name="Kretschmer M."/>
            <person name="Lappartient A."/>
            <person name="Leroch M."/>
            <person name="Levis C."/>
            <person name="Mauceli E."/>
            <person name="Neuveglise C."/>
            <person name="Oeser B."/>
            <person name="Pearson M."/>
            <person name="Poulain J."/>
            <person name="Poussereau N."/>
            <person name="Quesneville H."/>
            <person name="Rascle C."/>
            <person name="Schumacher J."/>
            <person name="Segurens B."/>
            <person name="Sexton A."/>
            <person name="Silva E."/>
            <person name="Sirven C."/>
            <person name="Soanes D.M."/>
            <person name="Talbot N.J."/>
            <person name="Templeton M."/>
            <person name="Yandava C."/>
            <person name="Yarden O."/>
            <person name="Zeng Q."/>
            <person name="Rollins J.A."/>
            <person name="Lebrun M.H."/>
            <person name="Dickman M."/>
        </authorList>
    </citation>
    <scope>NUCLEOTIDE SEQUENCE [LARGE SCALE GENOMIC DNA]</scope>
    <source>
        <strain evidence="2">T4</strain>
    </source>
</reference>
<protein>
    <submittedName>
        <fullName evidence="1">Uncharacterized protein</fullName>
    </submittedName>
</protein>
<proteinExistence type="predicted"/>
<dbReference type="HOGENOM" id="CLU_3124865_0_0_1"/>
<dbReference type="AlphaFoldDB" id="G2YSK2"/>
<accession>G2YSK2</accession>
<sequence>MKFWLHESRHVMKNRGLCIINAHLTSEEFVTQDNERVKDDNNWVSRKYGE</sequence>
<gene>
    <name evidence="1" type="ORF">BofuT4_uP126480.1</name>
</gene>
<dbReference type="EMBL" id="FQ790351">
    <property type="protein sequence ID" value="CCD54600.1"/>
    <property type="molecule type" value="Genomic_DNA"/>
</dbReference>
<evidence type="ECO:0000313" key="1">
    <source>
        <dbReference type="EMBL" id="CCD54600.1"/>
    </source>
</evidence>
<name>G2YSK2_BOTF4</name>